<dbReference type="EMBL" id="BAAFGZ010000012">
    <property type="protein sequence ID" value="GAB0132219.1"/>
    <property type="molecule type" value="Genomic_DNA"/>
</dbReference>
<sequence>MPLHRLPPEILLYILRLLGSAFFRQDARRLTVSKRWFQHARPVLLQDLDFSAQSLGRFVLACTEEGMTLFHAKSRQDGDTESSRFDIRVIESWTAELNECMAALASMLQKCTGLRLLKLEARPELHDSLVGMQRRDYLLASPLASLLSISCLTCLEIDTAGTNLIGQIHTPRTHICVIIREKLPNLRRLRYRSSSICPSILDASENKSLLTLEDVLINLSLSEMSSPDTSHRYPSRCGYTPGASFPRLREDMESRATELVRMIRTPRIVRILSPTFPALSMHSFDALKGRRMHLPSAAPWDADGEEVKEMAVVQDPFDPDSSSEEFVL</sequence>
<dbReference type="Proteomes" id="UP001562357">
    <property type="component" value="Unassembled WGS sequence"/>
</dbReference>
<gene>
    <name evidence="1" type="primary">g661</name>
    <name evidence="1" type="ORF">EsDP_00000661</name>
</gene>
<comment type="caution">
    <text evidence="1">The sequence shown here is derived from an EMBL/GenBank/DDBJ whole genome shotgun (WGS) entry which is preliminary data.</text>
</comment>
<accession>A0ABQ0CFL7</accession>
<name>A0ABQ0CFL7_9HYPO</name>
<evidence type="ECO:0000313" key="2">
    <source>
        <dbReference type="Proteomes" id="UP001562357"/>
    </source>
</evidence>
<protein>
    <recommendedName>
        <fullName evidence="3">F-box domain-containing protein</fullName>
    </recommendedName>
</protein>
<evidence type="ECO:0000313" key="1">
    <source>
        <dbReference type="EMBL" id="GAB0132219.1"/>
    </source>
</evidence>
<reference evidence="2" key="1">
    <citation type="submission" date="2024-06" db="EMBL/GenBank/DDBJ databases">
        <title>Draft Genome Sequences of Epichloe bromicola Strains Isolated from Elymus ciliaris.</title>
        <authorList>
            <consortium name="Epichloe bromicola genome sequencing consortium"/>
            <person name="Miura A."/>
            <person name="Imano S."/>
            <person name="Ashida A."/>
            <person name="Sato I."/>
            <person name="Chiba S."/>
            <person name="Tanaka A."/>
            <person name="Camagna M."/>
            <person name="Takemoto D."/>
        </authorList>
    </citation>
    <scope>NUCLEOTIDE SEQUENCE [LARGE SCALE GENOMIC DNA]</scope>
    <source>
        <strain evidence="2">DP</strain>
    </source>
</reference>
<evidence type="ECO:0008006" key="3">
    <source>
        <dbReference type="Google" id="ProtNLM"/>
    </source>
</evidence>
<proteinExistence type="predicted"/>
<organism evidence="1 2">
    <name type="scientific">Epichloe bromicola</name>
    <dbReference type="NCBI Taxonomy" id="79588"/>
    <lineage>
        <taxon>Eukaryota</taxon>
        <taxon>Fungi</taxon>
        <taxon>Dikarya</taxon>
        <taxon>Ascomycota</taxon>
        <taxon>Pezizomycotina</taxon>
        <taxon>Sordariomycetes</taxon>
        <taxon>Hypocreomycetidae</taxon>
        <taxon>Hypocreales</taxon>
        <taxon>Clavicipitaceae</taxon>
        <taxon>Epichloe</taxon>
    </lineage>
</organism>
<keyword evidence="2" id="KW-1185">Reference proteome</keyword>